<dbReference type="PANTHER" id="PTHR42924:SF3">
    <property type="entry name" value="POLYMERASE_HISTIDINOL PHOSPHATASE N-TERMINAL DOMAIN-CONTAINING PROTEIN"/>
    <property type="match status" value="1"/>
</dbReference>
<dbReference type="Pfam" id="PF02811">
    <property type="entry name" value="PHP"/>
    <property type="match status" value="1"/>
</dbReference>
<accession>A0A926DPZ3</accession>
<organism evidence="2 3">
    <name type="scientific">Congzhengia minquanensis</name>
    <dbReference type="NCBI Taxonomy" id="2763657"/>
    <lineage>
        <taxon>Bacteria</taxon>
        <taxon>Bacillati</taxon>
        <taxon>Bacillota</taxon>
        <taxon>Clostridia</taxon>
        <taxon>Eubacteriales</taxon>
        <taxon>Oscillospiraceae</taxon>
        <taxon>Congzhengia</taxon>
    </lineage>
</organism>
<evidence type="ECO:0000313" key="3">
    <source>
        <dbReference type="Proteomes" id="UP000611762"/>
    </source>
</evidence>
<dbReference type="InterPro" id="IPR004013">
    <property type="entry name" value="PHP_dom"/>
</dbReference>
<name>A0A926DPZ3_9FIRM</name>
<dbReference type="EMBL" id="JACRSU010000005">
    <property type="protein sequence ID" value="MBC8541692.1"/>
    <property type="molecule type" value="Genomic_DNA"/>
</dbReference>
<dbReference type="SMART" id="SM00481">
    <property type="entry name" value="POLIIIAc"/>
    <property type="match status" value="1"/>
</dbReference>
<sequence length="239" mass="26153">MTCYCDLHIHSALSPCGDNDMTPNNIVNMAVLCGLNIIAITDHNSIGNVEAAMKAAENLPITVVPGMELETAEEAHFVCLFPTMEKAAGFNSWLDKYRLPIQNKPKIFGDQLYLNEKDEPTGTEELLLVTAASCSIYDAAPAARSFGAAIFPAHVDKTAYSVISNLGTVPEDLGFTTVELSKNISKEEALFKFPYLSKYHIITNSDSHYLDSFYETQNPIDLEEPTAAALIKKLSSPLD</sequence>
<evidence type="ECO:0000313" key="2">
    <source>
        <dbReference type="EMBL" id="MBC8541692.1"/>
    </source>
</evidence>
<reference evidence="2" key="1">
    <citation type="submission" date="2020-08" db="EMBL/GenBank/DDBJ databases">
        <title>Genome public.</title>
        <authorList>
            <person name="Liu C."/>
            <person name="Sun Q."/>
        </authorList>
    </citation>
    <scope>NUCLEOTIDE SEQUENCE</scope>
    <source>
        <strain evidence="2">H8</strain>
    </source>
</reference>
<dbReference type="CDD" id="cd07432">
    <property type="entry name" value="PHP_HisPPase"/>
    <property type="match status" value="1"/>
</dbReference>
<dbReference type="RefSeq" id="WP_249313715.1">
    <property type="nucleotide sequence ID" value="NZ_JACRSU010000005.1"/>
</dbReference>
<dbReference type="AlphaFoldDB" id="A0A926DPZ3"/>
<dbReference type="InterPro" id="IPR016195">
    <property type="entry name" value="Pol/histidinol_Pase-like"/>
</dbReference>
<evidence type="ECO:0000259" key="1">
    <source>
        <dbReference type="SMART" id="SM00481"/>
    </source>
</evidence>
<protein>
    <submittedName>
        <fullName evidence="2">PHP domain-containing protein</fullName>
    </submittedName>
</protein>
<dbReference type="SUPFAM" id="SSF89550">
    <property type="entry name" value="PHP domain-like"/>
    <property type="match status" value="1"/>
</dbReference>
<gene>
    <name evidence="2" type="ORF">H8698_11960</name>
</gene>
<dbReference type="InterPro" id="IPR052018">
    <property type="entry name" value="PHP_domain"/>
</dbReference>
<dbReference type="GO" id="GO:0035312">
    <property type="term" value="F:5'-3' DNA exonuclease activity"/>
    <property type="evidence" value="ECO:0007669"/>
    <property type="project" value="TreeGrafter"/>
</dbReference>
<dbReference type="GO" id="GO:0004534">
    <property type="term" value="F:5'-3' RNA exonuclease activity"/>
    <property type="evidence" value="ECO:0007669"/>
    <property type="project" value="TreeGrafter"/>
</dbReference>
<keyword evidence="3" id="KW-1185">Reference proteome</keyword>
<comment type="caution">
    <text evidence="2">The sequence shown here is derived from an EMBL/GenBank/DDBJ whole genome shotgun (WGS) entry which is preliminary data.</text>
</comment>
<dbReference type="Proteomes" id="UP000611762">
    <property type="component" value="Unassembled WGS sequence"/>
</dbReference>
<dbReference type="InterPro" id="IPR003141">
    <property type="entry name" value="Pol/His_phosphatase_N"/>
</dbReference>
<proteinExistence type="predicted"/>
<dbReference type="Gene3D" id="3.20.20.140">
    <property type="entry name" value="Metal-dependent hydrolases"/>
    <property type="match status" value="1"/>
</dbReference>
<feature type="domain" description="Polymerase/histidinol phosphatase N-terminal" evidence="1">
    <location>
        <begin position="5"/>
        <end position="73"/>
    </location>
</feature>
<dbReference type="PANTHER" id="PTHR42924">
    <property type="entry name" value="EXONUCLEASE"/>
    <property type="match status" value="1"/>
</dbReference>